<proteinExistence type="predicted"/>
<dbReference type="AlphaFoldDB" id="A0A6C1BZ75"/>
<evidence type="ECO:0000256" key="3">
    <source>
        <dbReference type="ARBA" id="ARBA00022692"/>
    </source>
</evidence>
<dbReference type="RefSeq" id="WP_016473136.1">
    <property type="nucleotide sequence ID" value="NZ_BBQG01000013.1"/>
</dbReference>
<dbReference type="PANTHER" id="PTHR23513">
    <property type="entry name" value="INTEGRAL MEMBRANE EFFLUX PROTEIN-RELATED"/>
    <property type="match status" value="1"/>
</dbReference>
<evidence type="ECO:0000256" key="4">
    <source>
        <dbReference type="ARBA" id="ARBA00022989"/>
    </source>
</evidence>
<comment type="subcellular location">
    <subcellularLocation>
        <location evidence="1">Cell membrane</location>
        <topology evidence="1">Multi-pass membrane protein</topology>
    </subcellularLocation>
</comment>
<keyword evidence="4" id="KW-1133">Transmembrane helix</keyword>
<dbReference type="EMBL" id="RCIY01000076">
    <property type="protein sequence ID" value="TGG79680.1"/>
    <property type="molecule type" value="Genomic_DNA"/>
</dbReference>
<dbReference type="GO" id="GO:0005886">
    <property type="term" value="C:plasma membrane"/>
    <property type="evidence" value="ECO:0007669"/>
    <property type="project" value="UniProtKB-SubCell"/>
</dbReference>
<gene>
    <name evidence="6" type="ORF">D8771_23370</name>
</gene>
<dbReference type="SUPFAM" id="SSF103473">
    <property type="entry name" value="MFS general substrate transporter"/>
    <property type="match status" value="1"/>
</dbReference>
<dbReference type="InterPro" id="IPR036259">
    <property type="entry name" value="MFS_trans_sf"/>
</dbReference>
<dbReference type="InterPro" id="IPR011701">
    <property type="entry name" value="MFS"/>
</dbReference>
<sequence length="411" mass="40947">MTHTTPSGGSARHQAVAAVFLLAVFVSTIGDEISAIAVLVELAGSGRSLLVAALLTLQLAPGVLLAPLAGQLLDRRDAGRALVLVSLLQAGALLMMSAWPVTPVLLAGTAVVGTGAAVATPAAIVLMPILAGEAFPARANGLLEAGRAASTLLGPVLGGVLVAAWGLRTALLADALSFAVAAGAIALARVRRPVRGDGRPWWQGATDGVRFLSRQSGLRAVLPVVVLTVSAASTVNVAMVFFVTGPLDSTGTVLGVLTAAWGAGALVGAGVAARREWAVPERAVQTGAIALGLAVLVFGAVAVTGVCVVMAVCAGAANAYQNIAMRTCVQLRTPEELRGRAHAAAGSVVNAFFLVGYALGGLSAADHPRATFLVAGLVTALAAGTGLALSAARARRAPEAPTGTGRVDTAC</sequence>
<dbReference type="Gene3D" id="1.20.1250.20">
    <property type="entry name" value="MFS general substrate transporter like domains"/>
    <property type="match status" value="1"/>
</dbReference>
<dbReference type="GeneID" id="75185801"/>
<organism evidence="6 7">
    <name type="scientific">Streptomyces albus</name>
    <dbReference type="NCBI Taxonomy" id="1888"/>
    <lineage>
        <taxon>Bacteria</taxon>
        <taxon>Bacillati</taxon>
        <taxon>Actinomycetota</taxon>
        <taxon>Actinomycetes</taxon>
        <taxon>Kitasatosporales</taxon>
        <taxon>Streptomycetaceae</taxon>
        <taxon>Streptomyces</taxon>
    </lineage>
</organism>
<dbReference type="PANTHER" id="PTHR23513:SF6">
    <property type="entry name" value="MAJOR FACILITATOR SUPERFAMILY ASSOCIATED DOMAIN-CONTAINING PROTEIN"/>
    <property type="match status" value="1"/>
</dbReference>
<dbReference type="Pfam" id="PF07690">
    <property type="entry name" value="MFS_1"/>
    <property type="match status" value="1"/>
</dbReference>
<keyword evidence="5" id="KW-0472">Membrane</keyword>
<dbReference type="Proteomes" id="UP000298111">
    <property type="component" value="Unassembled WGS sequence"/>
</dbReference>
<keyword evidence="2" id="KW-1003">Cell membrane</keyword>
<reference evidence="6 7" key="1">
    <citation type="submission" date="2018-10" db="EMBL/GenBank/DDBJ databases">
        <title>Isolation of pseudouridimycin from Streptomyces albus DSM 40763.</title>
        <authorList>
            <person name="Rosenqvist P."/>
            <person name="Metsae-Ketelae M."/>
            <person name="Virta P."/>
        </authorList>
    </citation>
    <scope>NUCLEOTIDE SEQUENCE [LARGE SCALE GENOMIC DNA]</scope>
    <source>
        <strain evidence="6 7">DSM 40763</strain>
    </source>
</reference>
<evidence type="ECO:0000313" key="7">
    <source>
        <dbReference type="Proteomes" id="UP000298111"/>
    </source>
</evidence>
<evidence type="ECO:0000256" key="2">
    <source>
        <dbReference type="ARBA" id="ARBA00022475"/>
    </source>
</evidence>
<protein>
    <submittedName>
        <fullName evidence="6">MFS transporter</fullName>
    </submittedName>
</protein>
<dbReference type="CDD" id="cd06173">
    <property type="entry name" value="MFS_MefA_like"/>
    <property type="match status" value="1"/>
</dbReference>
<comment type="caution">
    <text evidence="6">The sequence shown here is derived from an EMBL/GenBank/DDBJ whole genome shotgun (WGS) entry which is preliminary data.</text>
</comment>
<keyword evidence="3" id="KW-0812">Transmembrane</keyword>
<accession>A0A6C1BZ75</accession>
<evidence type="ECO:0000256" key="1">
    <source>
        <dbReference type="ARBA" id="ARBA00004651"/>
    </source>
</evidence>
<name>A0A6C1BZ75_9ACTN</name>
<evidence type="ECO:0000256" key="5">
    <source>
        <dbReference type="ARBA" id="ARBA00023136"/>
    </source>
</evidence>
<dbReference type="GO" id="GO:0022857">
    <property type="term" value="F:transmembrane transporter activity"/>
    <property type="evidence" value="ECO:0007669"/>
    <property type="project" value="InterPro"/>
</dbReference>
<evidence type="ECO:0000313" key="6">
    <source>
        <dbReference type="EMBL" id="TGG79680.1"/>
    </source>
</evidence>